<dbReference type="PATRIC" id="fig|1544416.3.peg.2330"/>
<comment type="caution">
    <text evidence="1">The sequence shown here is derived from an EMBL/GenBank/DDBJ whole genome shotgun (WGS) entry which is preliminary data.</text>
</comment>
<reference evidence="1 2" key="1">
    <citation type="submission" date="2015-10" db="EMBL/GenBank/DDBJ databases">
        <title>Corynebacteirum lowii and Corynebacterium oculi species nova, derived from human clinical disease and and emended description of Corynebacterium mastiditis.</title>
        <authorList>
            <person name="Bernard K."/>
            <person name="Pacheco A.L."/>
            <person name="Mcdougall C."/>
            <person name="Burtx T."/>
            <person name="Weibe D."/>
            <person name="Tyler S."/>
            <person name="Olson A.B."/>
            <person name="Cnockaert M."/>
            <person name="Eguchi H."/>
            <person name="Kuwahara T."/>
            <person name="Nakayama-Imaohji H."/>
            <person name="Boudewijins M."/>
            <person name="Van Hoecke F."/>
            <person name="Bernier A.-M."/>
            <person name="Vandamme P."/>
        </authorList>
    </citation>
    <scope>NUCLEOTIDE SEQUENCE [LARGE SCALE GENOMIC DNA]</scope>
    <source>
        <strain evidence="1 2">NML 130210</strain>
    </source>
</reference>
<dbReference type="EMBL" id="LKST01000004">
    <property type="protein sequence ID" value="KQB83352.1"/>
    <property type="molecule type" value="Genomic_DNA"/>
</dbReference>
<keyword evidence="2" id="KW-1185">Reference proteome</keyword>
<proteinExistence type="predicted"/>
<accession>A0A0Q1DTG0</accession>
<evidence type="ECO:0000313" key="1">
    <source>
        <dbReference type="EMBL" id="KQB83352.1"/>
    </source>
</evidence>
<organism evidence="1 2">
    <name type="scientific">Corynebacterium oculi</name>
    <dbReference type="NCBI Taxonomy" id="1544416"/>
    <lineage>
        <taxon>Bacteria</taxon>
        <taxon>Bacillati</taxon>
        <taxon>Actinomycetota</taxon>
        <taxon>Actinomycetes</taxon>
        <taxon>Mycobacteriales</taxon>
        <taxon>Corynebacteriaceae</taxon>
        <taxon>Corynebacterium</taxon>
    </lineage>
</organism>
<dbReference type="Proteomes" id="UP000050517">
    <property type="component" value="Unassembled WGS sequence"/>
</dbReference>
<dbReference type="AlphaFoldDB" id="A0A0Q1DTG0"/>
<gene>
    <name evidence="1" type="ORF">Cocul_02327</name>
</gene>
<sequence length="96" mass="10905">MIVTESIKDFAGLYENPDDHPYDLLRADEWLMLAAKSAQKPPQMCKGMLMDQRDTIINALGTARLRPYLAETGGNKKHALRLYRWSIELSSAVHES</sequence>
<name>A0A0Q1DTG0_9CORY</name>
<evidence type="ECO:0000313" key="2">
    <source>
        <dbReference type="Proteomes" id="UP000050517"/>
    </source>
</evidence>
<protein>
    <submittedName>
        <fullName evidence="1">Uncharacterized protein</fullName>
    </submittedName>
</protein>